<feature type="non-terminal residue" evidence="1">
    <location>
        <position position="125"/>
    </location>
</feature>
<evidence type="ECO:0000313" key="2">
    <source>
        <dbReference type="Proteomes" id="UP000789920"/>
    </source>
</evidence>
<protein>
    <submittedName>
        <fullName evidence="1">16229_t:CDS:1</fullName>
    </submittedName>
</protein>
<evidence type="ECO:0000313" key="1">
    <source>
        <dbReference type="EMBL" id="CAG8839072.1"/>
    </source>
</evidence>
<feature type="non-terminal residue" evidence="1">
    <location>
        <position position="1"/>
    </location>
</feature>
<accession>A0ACA9SGJ1</accession>
<comment type="caution">
    <text evidence="1">The sequence shown here is derived from an EMBL/GenBank/DDBJ whole genome shotgun (WGS) entry which is preliminary data.</text>
</comment>
<name>A0ACA9SGJ1_9GLOM</name>
<organism evidence="1 2">
    <name type="scientific">Racocetra persica</name>
    <dbReference type="NCBI Taxonomy" id="160502"/>
    <lineage>
        <taxon>Eukaryota</taxon>
        <taxon>Fungi</taxon>
        <taxon>Fungi incertae sedis</taxon>
        <taxon>Mucoromycota</taxon>
        <taxon>Glomeromycotina</taxon>
        <taxon>Glomeromycetes</taxon>
        <taxon>Diversisporales</taxon>
        <taxon>Gigasporaceae</taxon>
        <taxon>Racocetra</taxon>
    </lineage>
</organism>
<keyword evidence="2" id="KW-1185">Reference proteome</keyword>
<proteinExistence type="predicted"/>
<dbReference type="Proteomes" id="UP000789920">
    <property type="component" value="Unassembled WGS sequence"/>
</dbReference>
<gene>
    <name evidence="1" type="ORF">RPERSI_LOCUS30910</name>
</gene>
<sequence>GYIDLLKAFPYFGNTQLQVLCVLASLLLLASDALTCWAIPEKVNKDNSSTSTSIWSSVLEVSYSIAKSFNTLPKQIQLLCNVQLFAWMGWFPFLFYSTTWVAELYIHTRQTQPPSLDLREEGERS</sequence>
<dbReference type="EMBL" id="CAJVQC010122510">
    <property type="protein sequence ID" value="CAG8839072.1"/>
    <property type="molecule type" value="Genomic_DNA"/>
</dbReference>
<reference evidence="1" key="1">
    <citation type="submission" date="2021-06" db="EMBL/GenBank/DDBJ databases">
        <authorList>
            <person name="Kallberg Y."/>
            <person name="Tangrot J."/>
            <person name="Rosling A."/>
        </authorList>
    </citation>
    <scope>NUCLEOTIDE SEQUENCE</scope>
    <source>
        <strain evidence="1">MA461A</strain>
    </source>
</reference>